<dbReference type="InterPro" id="IPR036444">
    <property type="entry name" value="PLipase_A2_dom_sf"/>
</dbReference>
<dbReference type="PANTHER" id="PTHR12253">
    <property type="entry name" value="RH14732P"/>
    <property type="match status" value="1"/>
</dbReference>
<evidence type="ECO:0000256" key="13">
    <source>
        <dbReference type="SAM" id="SignalP"/>
    </source>
</evidence>
<dbReference type="InterPro" id="IPR016090">
    <property type="entry name" value="PLA2-like_dom"/>
</dbReference>
<accession>W8BYD4</accession>
<keyword evidence="8" id="KW-0106">Calcium</keyword>
<evidence type="ECO:0000256" key="2">
    <source>
        <dbReference type="ARBA" id="ARBA00004613"/>
    </source>
</evidence>
<dbReference type="EMBL" id="CAJHJT010000056">
    <property type="protein sequence ID" value="CAD7012131.1"/>
    <property type="molecule type" value="Genomic_DNA"/>
</dbReference>
<reference evidence="16" key="1">
    <citation type="submission" date="2013-07" db="EMBL/GenBank/DDBJ databases">
        <authorList>
            <person name="Geib S."/>
        </authorList>
    </citation>
    <scope>NUCLEOTIDE SEQUENCE</scope>
</reference>
<name>W8BYD4_CERCA</name>
<evidence type="ECO:0000256" key="5">
    <source>
        <dbReference type="ARBA" id="ARBA00022525"/>
    </source>
</evidence>
<evidence type="ECO:0000256" key="11">
    <source>
        <dbReference type="ARBA" id="ARBA00023157"/>
    </source>
</evidence>
<evidence type="ECO:0000256" key="8">
    <source>
        <dbReference type="ARBA" id="ARBA00022837"/>
    </source>
</evidence>
<protein>
    <recommendedName>
        <fullName evidence="4">Phospholipase A2</fullName>
        <ecNumber evidence="3">3.1.1.4</ecNumber>
    </recommendedName>
    <alternativeName>
        <fullName evidence="12">Phosphatidylcholine 2-acylhydrolase</fullName>
    </alternativeName>
</protein>
<dbReference type="GO" id="GO:0046872">
    <property type="term" value="F:metal ion binding"/>
    <property type="evidence" value="ECO:0007669"/>
    <property type="project" value="UniProtKB-KW"/>
</dbReference>
<keyword evidence="5" id="KW-0964">Secreted</keyword>
<keyword evidence="10" id="KW-0443">Lipid metabolism</keyword>
<keyword evidence="6" id="KW-0479">Metal-binding</keyword>
<evidence type="ECO:0000256" key="4">
    <source>
        <dbReference type="ARBA" id="ARBA00021721"/>
    </source>
</evidence>
<evidence type="ECO:0000313" key="15">
    <source>
        <dbReference type="EMBL" id="CAD7012131.1"/>
    </source>
</evidence>
<feature type="chain" id="PRO_5033708346" description="Phospholipase A2" evidence="13">
    <location>
        <begin position="22"/>
        <end position="185"/>
    </location>
</feature>
<dbReference type="Gene3D" id="1.20.90.10">
    <property type="entry name" value="Phospholipase A2 domain"/>
    <property type="match status" value="1"/>
</dbReference>
<evidence type="ECO:0000259" key="14">
    <source>
        <dbReference type="Pfam" id="PF05826"/>
    </source>
</evidence>
<dbReference type="CDD" id="cd04704">
    <property type="entry name" value="PLA2_bee_venom_like"/>
    <property type="match status" value="1"/>
</dbReference>
<dbReference type="GO" id="GO:0050482">
    <property type="term" value="P:arachidonate secretion"/>
    <property type="evidence" value="ECO:0007669"/>
    <property type="project" value="InterPro"/>
</dbReference>
<dbReference type="GO" id="GO:0006644">
    <property type="term" value="P:phospholipid metabolic process"/>
    <property type="evidence" value="ECO:0007669"/>
    <property type="project" value="InterPro"/>
</dbReference>
<evidence type="ECO:0000256" key="3">
    <source>
        <dbReference type="ARBA" id="ARBA00013278"/>
    </source>
</evidence>
<proteinExistence type="evidence at transcript level"/>
<evidence type="ECO:0000313" key="16">
    <source>
        <dbReference type="EMBL" id="JAB94274.1"/>
    </source>
</evidence>
<dbReference type="EMBL" id="GAMC01012281">
    <property type="protein sequence ID" value="JAB94274.1"/>
    <property type="molecule type" value="mRNA"/>
</dbReference>
<evidence type="ECO:0000256" key="1">
    <source>
        <dbReference type="ARBA" id="ARBA00001913"/>
    </source>
</evidence>
<evidence type="ECO:0000256" key="9">
    <source>
        <dbReference type="ARBA" id="ARBA00022963"/>
    </source>
</evidence>
<dbReference type="FunFam" id="1.20.90.10:FF:000002">
    <property type="entry name" value="Phospholipase A2 group III"/>
    <property type="match status" value="1"/>
</dbReference>
<dbReference type="Pfam" id="PF05826">
    <property type="entry name" value="Phospholip_A2_2"/>
    <property type="match status" value="1"/>
</dbReference>
<dbReference type="GO" id="GO:0004623">
    <property type="term" value="F:phospholipase A2 activity"/>
    <property type="evidence" value="ECO:0007669"/>
    <property type="project" value="UniProtKB-EC"/>
</dbReference>
<keyword evidence="7" id="KW-0378">Hydrolase</keyword>
<evidence type="ECO:0000256" key="10">
    <source>
        <dbReference type="ARBA" id="ARBA00023098"/>
    </source>
</evidence>
<dbReference type="PROSITE" id="PS00118">
    <property type="entry name" value="PA2_HIS"/>
    <property type="match status" value="1"/>
</dbReference>
<evidence type="ECO:0000256" key="6">
    <source>
        <dbReference type="ARBA" id="ARBA00022723"/>
    </source>
</evidence>
<dbReference type="InterPro" id="IPR033113">
    <property type="entry name" value="PLA2_histidine"/>
</dbReference>
<dbReference type="SUPFAM" id="SSF48619">
    <property type="entry name" value="Phospholipase A2, PLA2"/>
    <property type="match status" value="1"/>
</dbReference>
<dbReference type="GO" id="GO:0005576">
    <property type="term" value="C:extracellular region"/>
    <property type="evidence" value="ECO:0007669"/>
    <property type="project" value="UniProtKB-SubCell"/>
</dbReference>
<dbReference type="EC" id="3.1.1.4" evidence="3"/>
<dbReference type="GO" id="GO:0016042">
    <property type="term" value="P:lipid catabolic process"/>
    <property type="evidence" value="ECO:0007669"/>
    <property type="project" value="UniProtKB-KW"/>
</dbReference>
<evidence type="ECO:0000256" key="12">
    <source>
        <dbReference type="ARBA" id="ARBA00029903"/>
    </source>
</evidence>
<comment type="subcellular location">
    <subcellularLocation>
        <location evidence="2">Secreted</location>
    </subcellularLocation>
</comment>
<keyword evidence="13" id="KW-0732">Signal</keyword>
<dbReference type="AlphaFoldDB" id="W8BYD4"/>
<keyword evidence="17" id="KW-1185">Reference proteome</keyword>
<keyword evidence="9" id="KW-0442">Lipid degradation</keyword>
<evidence type="ECO:0000313" key="17">
    <source>
        <dbReference type="Proteomes" id="UP000606786"/>
    </source>
</evidence>
<reference evidence="16" key="2">
    <citation type="journal article" date="2014" name="BMC Genomics">
        <title>A genomic perspective to assessing quality of mass-reared SIT flies used in Mediterranean fruit fly (Ceratitis capitata) eradication in California.</title>
        <authorList>
            <person name="Calla B."/>
            <person name="Hall B."/>
            <person name="Hou S."/>
            <person name="Geib S.M."/>
        </authorList>
    </citation>
    <scope>NUCLEOTIDE SEQUENCE</scope>
</reference>
<feature type="domain" description="Phospholipase A2-like central" evidence="14">
    <location>
        <begin position="48"/>
        <end position="140"/>
    </location>
</feature>
<dbReference type="Proteomes" id="UP000606786">
    <property type="component" value="Unassembled WGS sequence"/>
</dbReference>
<dbReference type="KEGG" id="ccat:101455086"/>
<evidence type="ECO:0000256" key="7">
    <source>
        <dbReference type="ARBA" id="ARBA00022801"/>
    </source>
</evidence>
<dbReference type="OrthoDB" id="10059604at2759"/>
<sequence>MFCNKLKISIITILFTTNAVAFQDESIFEDEDIYNQALPPVPYTGITVPGTKWCGPGNTAANYSDLGTQREADTCCRQHDHCEEILEPRQSLHGLNNTGLFPILKCTCEQTFLNCLQTVNNMVSNTLGRIYFGTRNKCFANGHPIVRCKEHQNGTFRQRCIRYEVDKLRSKIWQFYDIPFYSFRR</sequence>
<keyword evidence="11" id="KW-1015">Disulfide bond</keyword>
<feature type="signal peptide" evidence="13">
    <location>
        <begin position="1"/>
        <end position="21"/>
    </location>
</feature>
<gene>
    <name evidence="16" type="primary">PA2</name>
    <name evidence="15" type="ORF">CCAP1982_LOCUS20229</name>
</gene>
<comment type="cofactor">
    <cofactor evidence="1">
        <name>Ca(2+)</name>
        <dbReference type="ChEBI" id="CHEBI:29108"/>
    </cofactor>
</comment>
<reference evidence="15" key="3">
    <citation type="submission" date="2020-11" db="EMBL/GenBank/DDBJ databases">
        <authorList>
            <person name="Whitehead M."/>
        </authorList>
    </citation>
    <scope>NUCLEOTIDE SEQUENCE</scope>
    <source>
        <strain evidence="15">EGII</strain>
    </source>
</reference>
<organism evidence="16">
    <name type="scientific">Ceratitis capitata</name>
    <name type="common">Mediterranean fruit fly</name>
    <name type="synonym">Tephritis capitata</name>
    <dbReference type="NCBI Taxonomy" id="7213"/>
    <lineage>
        <taxon>Eukaryota</taxon>
        <taxon>Metazoa</taxon>
        <taxon>Ecdysozoa</taxon>
        <taxon>Arthropoda</taxon>
        <taxon>Hexapoda</taxon>
        <taxon>Insecta</taxon>
        <taxon>Pterygota</taxon>
        <taxon>Neoptera</taxon>
        <taxon>Endopterygota</taxon>
        <taxon>Diptera</taxon>
        <taxon>Brachycera</taxon>
        <taxon>Muscomorpha</taxon>
        <taxon>Tephritoidea</taxon>
        <taxon>Tephritidae</taxon>
        <taxon>Ceratitis</taxon>
        <taxon>Ceratitis</taxon>
    </lineage>
</organism>